<evidence type="ECO:0000313" key="2">
    <source>
        <dbReference type="Proteomes" id="UP000615989"/>
    </source>
</evidence>
<comment type="caution">
    <text evidence="1">The sequence shown here is derived from an EMBL/GenBank/DDBJ whole genome shotgun (WGS) entry which is preliminary data.</text>
</comment>
<evidence type="ECO:0000313" key="1">
    <source>
        <dbReference type="EMBL" id="NMG26955.1"/>
    </source>
</evidence>
<protein>
    <submittedName>
        <fullName evidence="1">Uncharacterized protein</fullName>
    </submittedName>
</protein>
<gene>
    <name evidence="1" type="ORF">GO606_20065</name>
</gene>
<keyword evidence="2" id="KW-1185">Reference proteome</keyword>
<sequence>MAEKLNETLGVKLCEHQLRQLRGVAEAAGTTPSELVRHLIEKHLEAERERYRSLHSIFADGA</sequence>
<accession>A0ABX1PQQ8</accession>
<organism evidence="1 2">
    <name type="scientific">Aromatoleum anaerobium</name>
    <dbReference type="NCBI Taxonomy" id="182180"/>
    <lineage>
        <taxon>Bacteria</taxon>
        <taxon>Pseudomonadati</taxon>
        <taxon>Pseudomonadota</taxon>
        <taxon>Betaproteobacteria</taxon>
        <taxon>Rhodocyclales</taxon>
        <taxon>Rhodocyclaceae</taxon>
        <taxon>Aromatoleum</taxon>
    </lineage>
</organism>
<dbReference type="RefSeq" id="WP_169120506.1">
    <property type="nucleotide sequence ID" value="NZ_WTVG02000039.1"/>
</dbReference>
<dbReference type="EMBL" id="WTVG01000112">
    <property type="protein sequence ID" value="NMG26955.1"/>
    <property type="molecule type" value="Genomic_DNA"/>
</dbReference>
<proteinExistence type="predicted"/>
<name>A0ABX1PQQ8_9RHOO</name>
<dbReference type="Proteomes" id="UP000615989">
    <property type="component" value="Unassembled WGS sequence"/>
</dbReference>
<reference evidence="1" key="1">
    <citation type="submission" date="2019-12" db="EMBL/GenBank/DDBJ databases">
        <title>Comparative genomics gives insights into the taxonomy of the Azoarcus-Aromatoleum group and reveals separate origins of nif in the plant-associated Azoarcus and non-plant-associated Aromatoleum sub-groups.</title>
        <authorList>
            <person name="Lafos M."/>
            <person name="Maluk M."/>
            <person name="Batista M."/>
            <person name="Junghare M."/>
            <person name="Carmona M."/>
            <person name="Faoro H."/>
            <person name="Cruz L.M."/>
            <person name="Battistoni F."/>
            <person name="De Souza E."/>
            <person name="Pedrosa F."/>
            <person name="Chen W.-M."/>
            <person name="Poole P.S."/>
            <person name="Dixon R.A."/>
            <person name="James E.K."/>
        </authorList>
    </citation>
    <scope>NUCLEOTIDE SEQUENCE</scope>
    <source>
        <strain evidence="1">LuFRes1</strain>
    </source>
</reference>